<feature type="region of interest" description="Disordered" evidence="5">
    <location>
        <begin position="648"/>
        <end position="730"/>
    </location>
</feature>
<feature type="compositionally biased region" description="Polar residues" evidence="5">
    <location>
        <begin position="566"/>
        <end position="581"/>
    </location>
</feature>
<dbReference type="PROSITE" id="PS50103">
    <property type="entry name" value="ZF_C3H1"/>
    <property type="match status" value="1"/>
</dbReference>
<reference evidence="8" key="2">
    <citation type="submission" date="2013-04" db="UniProtKB">
        <authorList>
            <consortium name="EnsemblPlants"/>
        </authorList>
    </citation>
    <scope>IDENTIFICATION</scope>
</reference>
<gene>
    <name evidence="8" type="primary">LOC102713460</name>
</gene>
<dbReference type="STRING" id="4533.J3LXC3"/>
<feature type="zinc finger region" description="C3H1-type" evidence="3">
    <location>
        <begin position="226"/>
        <end position="254"/>
    </location>
</feature>
<dbReference type="GO" id="GO:0008270">
    <property type="term" value="F:zinc ion binding"/>
    <property type="evidence" value="ECO:0007669"/>
    <property type="project" value="UniProtKB-KW"/>
</dbReference>
<keyword evidence="3" id="KW-0863">Zinc-finger</keyword>
<feature type="region of interest" description="Disordered" evidence="5">
    <location>
        <begin position="539"/>
        <end position="614"/>
    </location>
</feature>
<accession>J3LXC3</accession>
<feature type="region of interest" description="Disordered" evidence="5">
    <location>
        <begin position="378"/>
        <end position="460"/>
    </location>
</feature>
<evidence type="ECO:0000256" key="5">
    <source>
        <dbReference type="SAM" id="MobiDB-lite"/>
    </source>
</evidence>
<proteinExistence type="predicted"/>
<dbReference type="FunFam" id="3.30.70.330:FF:000762">
    <property type="entry name" value="Zinc finger CCCH domain-containing protein 27"/>
    <property type="match status" value="1"/>
</dbReference>
<dbReference type="SMART" id="SM00360">
    <property type="entry name" value="RRM"/>
    <property type="match status" value="1"/>
</dbReference>
<keyword evidence="9" id="KW-1185">Reference proteome</keyword>
<evidence type="ECO:0000256" key="3">
    <source>
        <dbReference type="PROSITE-ProRule" id="PRU00723"/>
    </source>
</evidence>
<dbReference type="InterPro" id="IPR045137">
    <property type="entry name" value="RBM26/27"/>
</dbReference>
<feature type="coiled-coil region" evidence="4">
    <location>
        <begin position="614"/>
        <end position="648"/>
    </location>
</feature>
<dbReference type="eggNOG" id="KOG2135">
    <property type="taxonomic scope" value="Eukaryota"/>
</dbReference>
<evidence type="ECO:0000256" key="1">
    <source>
        <dbReference type="ARBA" id="ARBA00022884"/>
    </source>
</evidence>
<dbReference type="GeneID" id="102713460"/>
<dbReference type="Pfam" id="PF00076">
    <property type="entry name" value="RRM_1"/>
    <property type="match status" value="1"/>
</dbReference>
<dbReference type="PROSITE" id="PS50102">
    <property type="entry name" value="RRM"/>
    <property type="match status" value="1"/>
</dbReference>
<feature type="domain" description="C3H1-type" evidence="7">
    <location>
        <begin position="226"/>
        <end position="254"/>
    </location>
</feature>
<dbReference type="InterPro" id="IPR000571">
    <property type="entry name" value="Znf_CCCH"/>
</dbReference>
<feature type="compositionally biased region" description="Basic and acidic residues" evidence="5">
    <location>
        <begin position="86"/>
        <end position="96"/>
    </location>
</feature>
<feature type="region of interest" description="Disordered" evidence="5">
    <location>
        <begin position="844"/>
        <end position="929"/>
    </location>
</feature>
<dbReference type="OrthoDB" id="443401at2759"/>
<dbReference type="PANTHER" id="PTHR14398:SF0">
    <property type="entry name" value="ZINC FINGER PROTEIN SWM"/>
    <property type="match status" value="1"/>
</dbReference>
<feature type="compositionally biased region" description="Basic and acidic residues" evidence="5">
    <location>
        <begin position="11"/>
        <end position="24"/>
    </location>
</feature>
<feature type="compositionally biased region" description="Low complexity" evidence="5">
    <location>
        <begin position="582"/>
        <end position="594"/>
    </location>
</feature>
<keyword evidence="4" id="KW-0175">Coiled coil</keyword>
<feature type="compositionally biased region" description="Acidic residues" evidence="5">
    <location>
        <begin position="33"/>
        <end position="46"/>
    </location>
</feature>
<evidence type="ECO:0000313" key="8">
    <source>
        <dbReference type="EnsemblPlants" id="OB04G17980.1"/>
    </source>
</evidence>
<dbReference type="HOGENOM" id="CLU_011820_0_0_1"/>
<feature type="compositionally biased region" description="Polar residues" evidence="5">
    <location>
        <begin position="436"/>
        <end position="445"/>
    </location>
</feature>
<feature type="compositionally biased region" description="Low complexity" evidence="5">
    <location>
        <begin position="401"/>
        <end position="414"/>
    </location>
</feature>
<feature type="compositionally biased region" description="Polar residues" evidence="5">
    <location>
        <begin position="844"/>
        <end position="886"/>
    </location>
</feature>
<dbReference type="GO" id="GO:0005634">
    <property type="term" value="C:nucleus"/>
    <property type="evidence" value="ECO:0007669"/>
    <property type="project" value="TreeGrafter"/>
</dbReference>
<dbReference type="AlphaFoldDB" id="J3LXC3"/>
<dbReference type="SMART" id="SM00356">
    <property type="entry name" value="ZnF_C3H1"/>
    <property type="match status" value="1"/>
</dbReference>
<dbReference type="EnsemblPlants" id="OB04G17980.1">
    <property type="protein sequence ID" value="OB04G17980.1"/>
    <property type="gene ID" value="OB04G17980"/>
</dbReference>
<dbReference type="InterPro" id="IPR000504">
    <property type="entry name" value="RRM_dom"/>
</dbReference>
<keyword evidence="3" id="KW-0862">Zinc</keyword>
<feature type="compositionally biased region" description="Polar residues" evidence="5">
    <location>
        <begin position="116"/>
        <end position="125"/>
    </location>
</feature>
<dbReference type="InterPro" id="IPR035979">
    <property type="entry name" value="RBD_domain_sf"/>
</dbReference>
<feature type="compositionally biased region" description="Polar residues" evidence="5">
    <location>
        <begin position="708"/>
        <end position="730"/>
    </location>
</feature>
<dbReference type="GO" id="GO:0003723">
    <property type="term" value="F:RNA binding"/>
    <property type="evidence" value="ECO:0007669"/>
    <property type="project" value="UniProtKB-UniRule"/>
</dbReference>
<feature type="region of interest" description="Disordered" evidence="5">
    <location>
        <begin position="1"/>
        <end position="145"/>
    </location>
</feature>
<feature type="compositionally biased region" description="Polar residues" evidence="5">
    <location>
        <begin position="667"/>
        <end position="681"/>
    </location>
</feature>
<protein>
    <recommendedName>
        <fullName evidence="10">C3H1-type domain-containing protein</fullName>
    </recommendedName>
</protein>
<dbReference type="PANTHER" id="PTHR14398">
    <property type="entry name" value="RNA RECOGNITION RRM/RNP DOMAIN"/>
    <property type="match status" value="1"/>
</dbReference>
<keyword evidence="3" id="KW-0479">Metal-binding</keyword>
<feature type="domain" description="RRM" evidence="6">
    <location>
        <begin position="463"/>
        <end position="535"/>
    </location>
</feature>
<dbReference type="SUPFAM" id="SSF54928">
    <property type="entry name" value="RNA-binding domain, RBD"/>
    <property type="match status" value="2"/>
</dbReference>
<evidence type="ECO:0008006" key="10">
    <source>
        <dbReference type="Google" id="ProtNLM"/>
    </source>
</evidence>
<name>J3LXC3_ORYBR</name>
<dbReference type="CDD" id="cd12257">
    <property type="entry name" value="RRM1_RBM26_like"/>
    <property type="match status" value="1"/>
</dbReference>
<feature type="compositionally biased region" description="Polar residues" evidence="5">
    <location>
        <begin position="378"/>
        <end position="388"/>
    </location>
</feature>
<dbReference type="Proteomes" id="UP000006038">
    <property type="component" value="Chromosome 4"/>
</dbReference>
<reference evidence="8" key="1">
    <citation type="journal article" date="2013" name="Nat. Commun.">
        <title>Whole-genome sequencing of Oryza brachyantha reveals mechanisms underlying Oryza genome evolution.</title>
        <authorList>
            <person name="Chen J."/>
            <person name="Huang Q."/>
            <person name="Gao D."/>
            <person name="Wang J."/>
            <person name="Lang Y."/>
            <person name="Liu T."/>
            <person name="Li B."/>
            <person name="Bai Z."/>
            <person name="Luis Goicoechea J."/>
            <person name="Liang C."/>
            <person name="Chen C."/>
            <person name="Zhang W."/>
            <person name="Sun S."/>
            <person name="Liao Y."/>
            <person name="Zhang X."/>
            <person name="Yang L."/>
            <person name="Song C."/>
            <person name="Wang M."/>
            <person name="Shi J."/>
            <person name="Liu G."/>
            <person name="Liu J."/>
            <person name="Zhou H."/>
            <person name="Zhou W."/>
            <person name="Yu Q."/>
            <person name="An N."/>
            <person name="Chen Y."/>
            <person name="Cai Q."/>
            <person name="Wang B."/>
            <person name="Liu B."/>
            <person name="Min J."/>
            <person name="Huang Y."/>
            <person name="Wu H."/>
            <person name="Li Z."/>
            <person name="Zhang Y."/>
            <person name="Yin Y."/>
            <person name="Song W."/>
            <person name="Jiang J."/>
            <person name="Jackson S.A."/>
            <person name="Wing R.A."/>
            <person name="Wang J."/>
            <person name="Chen M."/>
        </authorList>
    </citation>
    <scope>NUCLEOTIDE SEQUENCE [LARGE SCALE GENOMIC DNA]</scope>
    <source>
        <strain evidence="8">cv. IRGC 101232</strain>
    </source>
</reference>
<dbReference type="RefSeq" id="XP_040379217.1">
    <property type="nucleotide sequence ID" value="XM_040523283.1"/>
</dbReference>
<evidence type="ECO:0000313" key="9">
    <source>
        <dbReference type="Proteomes" id="UP000006038"/>
    </source>
</evidence>
<dbReference type="OMA" id="NESYDEM"/>
<dbReference type="Gramene" id="OB04G17980.1">
    <property type="protein sequence ID" value="OB04G17980.1"/>
    <property type="gene ID" value="OB04G17980"/>
</dbReference>
<evidence type="ECO:0000256" key="2">
    <source>
        <dbReference type="PROSITE-ProRule" id="PRU00176"/>
    </source>
</evidence>
<evidence type="ECO:0000256" key="4">
    <source>
        <dbReference type="SAM" id="Coils"/>
    </source>
</evidence>
<organism evidence="8">
    <name type="scientific">Oryza brachyantha</name>
    <name type="common">malo sina</name>
    <dbReference type="NCBI Taxonomy" id="4533"/>
    <lineage>
        <taxon>Eukaryota</taxon>
        <taxon>Viridiplantae</taxon>
        <taxon>Streptophyta</taxon>
        <taxon>Embryophyta</taxon>
        <taxon>Tracheophyta</taxon>
        <taxon>Spermatophyta</taxon>
        <taxon>Magnoliopsida</taxon>
        <taxon>Liliopsida</taxon>
        <taxon>Poales</taxon>
        <taxon>Poaceae</taxon>
        <taxon>BOP clade</taxon>
        <taxon>Oryzoideae</taxon>
        <taxon>Oryzeae</taxon>
        <taxon>Oryzinae</taxon>
        <taxon>Oryza</taxon>
    </lineage>
</organism>
<evidence type="ECO:0000259" key="7">
    <source>
        <dbReference type="PROSITE" id="PS50103"/>
    </source>
</evidence>
<dbReference type="InterPro" id="IPR012677">
    <property type="entry name" value="Nucleotide-bd_a/b_plait_sf"/>
</dbReference>
<feature type="compositionally biased region" description="Basic and acidic residues" evidence="5">
    <location>
        <begin position="915"/>
        <end position="929"/>
    </location>
</feature>
<evidence type="ECO:0000259" key="6">
    <source>
        <dbReference type="PROSITE" id="PS50102"/>
    </source>
</evidence>
<sequence>MIKESSSPAFDAEKIEVPSPKDENNSSNSEAATDNEDFEISDDDDDDRNHKHRKREARPQSFDENTEQSPGGLLKKRQKISGGADSHGEAQKDFLPKFKRRPGAGAHSRGPRVNQPFRSDSSSSVAPRPPMTRGRGRNGAPWTQHEPRFNTLDMIDFASQMASQGPPTHPNLFMGAALPGGGSAQNGSWGPYGFMPGMPNGMLDPIHPLGIQGPIQPAISPLIDLGMPRQRCRDFEERGFCLRGDMCPMEHGLNRIVVEDMQSLSQFNLPVAVPNTQGLGIQNEAGAAPVNTSSLGGSKGVPAKDIKSGVTNDVLKLNGTTTSAVSVSDADVYDPDQPLWNSEHPDASCAGFAHNDGVWNAESSGYEAVREQGNQVFAADSSQNSKSSVWGRIASKKQGPGKTANATSTSATGNKRNESYDEMTPSTVHVNPASAKDTNGQSNSRIFGDMGRQSNRASHKASRTLYVNGIPLESNRWEALLSHFQKFGQVIDIYIPSNSEKAFIQFSKREEAEAALKAPDAVMGNRFIKLWWANRDRIPDEGEGRIPAKSSHVTTPLANSVPPQPSSSNRGKENLQSATPRASSGSSAEASGHGTVPKMLSANSVKSVPPDSKRQESLELLEELRKKQEILAQKRDEFRRQLERLAKQKGLATSAKQAEGGGKEVSNDVQSTTDSKSMNTRTEGHQDVAGTLQKRTSGELASSAHKPSATSAQKSAVAAKQTSPLLAPSQSRFKLDNRTTSFRILPPLPPEIADESVLKDHFMSFGELSSVVLEDTEAYNNDATLKPSLSCSACVTYTTRSSAEKAFIGGKSCKGHTLRFMWLTASPGSSNHSRFQKMSIPARTSSFSSQTQNMPSDSSIPVGKISSTVKSGTTKKPHSESMQTAATAKASVEIHKALSSSSSLSSNVECPSEDNDARNDTFRDSDVSQ</sequence>
<keyword evidence="1 2" id="KW-0694">RNA-binding</keyword>
<dbReference type="Gene3D" id="3.30.70.330">
    <property type="match status" value="2"/>
</dbReference>